<dbReference type="Proteomes" id="UP001597452">
    <property type="component" value="Unassembled WGS sequence"/>
</dbReference>
<dbReference type="EMBL" id="JBHUMZ010000016">
    <property type="protein sequence ID" value="MFD2638405.1"/>
    <property type="molecule type" value="Genomic_DNA"/>
</dbReference>
<comment type="caution">
    <text evidence="1">The sequence shown here is derived from an EMBL/GenBank/DDBJ whole genome shotgun (WGS) entry which is preliminary data.</text>
</comment>
<accession>A0ABW5Q903</accession>
<reference evidence="2" key="1">
    <citation type="journal article" date="2019" name="Int. J. Syst. Evol. Microbiol.">
        <title>The Global Catalogue of Microorganisms (GCM) 10K type strain sequencing project: providing services to taxonomists for standard genome sequencing and annotation.</title>
        <authorList>
            <consortium name="The Broad Institute Genomics Platform"/>
            <consortium name="The Broad Institute Genome Sequencing Center for Infectious Disease"/>
            <person name="Wu L."/>
            <person name="Ma J."/>
        </authorList>
    </citation>
    <scope>NUCLEOTIDE SEQUENCE [LARGE SCALE GENOMIC DNA]</scope>
    <source>
        <strain evidence="2">TISTR 1571</strain>
    </source>
</reference>
<protein>
    <recommendedName>
        <fullName evidence="3">DUF3887 domain-containing protein</fullName>
    </recommendedName>
</protein>
<proteinExistence type="predicted"/>
<dbReference type="RefSeq" id="WP_377328085.1">
    <property type="nucleotide sequence ID" value="NZ_JBHUMZ010000016.1"/>
</dbReference>
<sequence>MRKLHLLISLMFLLLFISFSEEIIAEKNESGELDKVLERVNPDFYEEYKLANKNVRIITEYKEIKRILEKEKIFKYLPDSIYNGKPNSPPETEVYFYASWIDSNDKLQFKYAVFDPKTNKWIKAGSHYTSKNKK</sequence>
<organism evidence="1 2">
    <name type="scientific">Piscibacillus salipiscarius</name>
    <dbReference type="NCBI Taxonomy" id="299480"/>
    <lineage>
        <taxon>Bacteria</taxon>
        <taxon>Bacillati</taxon>
        <taxon>Bacillota</taxon>
        <taxon>Bacilli</taxon>
        <taxon>Bacillales</taxon>
        <taxon>Bacillaceae</taxon>
        <taxon>Piscibacillus</taxon>
    </lineage>
</organism>
<evidence type="ECO:0008006" key="3">
    <source>
        <dbReference type="Google" id="ProtNLM"/>
    </source>
</evidence>
<gene>
    <name evidence="1" type="ORF">ACFSW4_05975</name>
</gene>
<evidence type="ECO:0000313" key="1">
    <source>
        <dbReference type="EMBL" id="MFD2638405.1"/>
    </source>
</evidence>
<evidence type="ECO:0000313" key="2">
    <source>
        <dbReference type="Proteomes" id="UP001597452"/>
    </source>
</evidence>
<keyword evidence="2" id="KW-1185">Reference proteome</keyword>
<name>A0ABW5Q903_9BACI</name>